<sequence length="112" mass="13121">MLEGLIVEGLVEITETYRIVHTLIPFQEYIDAFQFYLYSCSSCLAHYAFSIRRTNTHDTSMSKTTTLQFLELFLCPYEETNRPPTFARRAVLTSVNTKPLMRQRIMVRDLIC</sequence>
<dbReference type="EMBL" id="OZ037947">
    <property type="protein sequence ID" value="CAL1706478.1"/>
    <property type="molecule type" value="Genomic_DNA"/>
</dbReference>
<reference evidence="2" key="1">
    <citation type="submission" date="2024-04" db="EMBL/GenBank/DDBJ databases">
        <authorList>
            <person name="Shaw F."/>
            <person name="Minotto A."/>
        </authorList>
    </citation>
    <scope>NUCLEOTIDE SEQUENCE [LARGE SCALE GENOMIC DNA]</scope>
</reference>
<name>A0ABP1DHJ3_9APHY</name>
<organism evidence="1 2">
    <name type="scientific">Somion occarium</name>
    <dbReference type="NCBI Taxonomy" id="3059160"/>
    <lineage>
        <taxon>Eukaryota</taxon>
        <taxon>Fungi</taxon>
        <taxon>Dikarya</taxon>
        <taxon>Basidiomycota</taxon>
        <taxon>Agaricomycotina</taxon>
        <taxon>Agaricomycetes</taxon>
        <taxon>Polyporales</taxon>
        <taxon>Cerrenaceae</taxon>
        <taxon>Somion</taxon>
    </lineage>
</organism>
<evidence type="ECO:0000313" key="1">
    <source>
        <dbReference type="EMBL" id="CAL1706478.1"/>
    </source>
</evidence>
<proteinExistence type="predicted"/>
<evidence type="ECO:0000313" key="2">
    <source>
        <dbReference type="Proteomes" id="UP001497453"/>
    </source>
</evidence>
<protein>
    <submittedName>
        <fullName evidence="1">Uncharacterized protein</fullName>
    </submittedName>
</protein>
<gene>
    <name evidence="1" type="ORF">GFSPODELE1_LOCUS5888</name>
</gene>
<keyword evidence="2" id="KW-1185">Reference proteome</keyword>
<dbReference type="Proteomes" id="UP001497453">
    <property type="component" value="Chromosome 4"/>
</dbReference>
<accession>A0ABP1DHJ3</accession>